<gene>
    <name evidence="2" type="ORF">Q5M86_08025</name>
</gene>
<dbReference type="PROSITE" id="PS51257">
    <property type="entry name" value="PROKAR_LIPOPROTEIN"/>
    <property type="match status" value="1"/>
</dbReference>
<keyword evidence="1" id="KW-0732">Signal</keyword>
<sequence>MRVFLSFTLLFFMISCASTPEIYLKTNNAYYWKELIKNKVASDDYQNIYRFDEKANMTLTVYGYKSKIKYTLFLMKEHNQAFYYKNFTLKNYIVESLPSFNLYEDAVTKNDYSILYLDYSYYFSKNFPDRSIYLPIGLMIEDNNLYITKSYDAGYKDRLSHWLRKNGYGRGKEWVPAVNADWESYPVPTEHEIDWEKIELVGVLF</sequence>
<keyword evidence="3" id="KW-1185">Reference proteome</keyword>
<name>A0ABT8Z017_9SPIR</name>
<dbReference type="EMBL" id="JAUPBM010000094">
    <property type="protein sequence ID" value="MDO7020719.1"/>
    <property type="molecule type" value="Genomic_DNA"/>
</dbReference>
<organism evidence="2 3">
    <name type="scientific">Brachyspira innocens</name>
    <dbReference type="NCBI Taxonomy" id="13264"/>
    <lineage>
        <taxon>Bacteria</taxon>
        <taxon>Pseudomonadati</taxon>
        <taxon>Spirochaetota</taxon>
        <taxon>Spirochaetia</taxon>
        <taxon>Brachyspirales</taxon>
        <taxon>Brachyspiraceae</taxon>
        <taxon>Brachyspira</taxon>
    </lineage>
</organism>
<evidence type="ECO:0000313" key="3">
    <source>
        <dbReference type="Proteomes" id="UP001175147"/>
    </source>
</evidence>
<dbReference type="Proteomes" id="UP001175147">
    <property type="component" value="Unassembled WGS sequence"/>
</dbReference>
<evidence type="ECO:0000313" key="2">
    <source>
        <dbReference type="EMBL" id="MDO7020719.1"/>
    </source>
</evidence>
<evidence type="ECO:0008006" key="4">
    <source>
        <dbReference type="Google" id="ProtNLM"/>
    </source>
</evidence>
<comment type="caution">
    <text evidence="2">The sequence shown here is derived from an EMBL/GenBank/DDBJ whole genome shotgun (WGS) entry which is preliminary data.</text>
</comment>
<accession>A0ABT8Z017</accession>
<evidence type="ECO:0000256" key="1">
    <source>
        <dbReference type="SAM" id="SignalP"/>
    </source>
</evidence>
<reference evidence="2" key="1">
    <citation type="submission" date="2023-07" db="EMBL/GenBank/DDBJ databases">
        <title>Mucosal microbiota of week-old chicken and adult hens.</title>
        <authorList>
            <person name="Volf J."/>
            <person name="Karasova D."/>
            <person name="Crhanova M."/>
            <person name="Faldynova M."/>
            <person name="Prikrylova H."/>
            <person name="Zeman M."/>
            <person name="Babak V."/>
            <person name="Rajova J."/>
            <person name="Rychlik I."/>
        </authorList>
    </citation>
    <scope>NUCLEOTIDE SEQUENCE</scope>
    <source>
        <strain evidence="2">ET902</strain>
    </source>
</reference>
<dbReference type="RefSeq" id="WP_304385850.1">
    <property type="nucleotide sequence ID" value="NZ_JAUPBL010000086.1"/>
</dbReference>
<proteinExistence type="predicted"/>
<feature type="chain" id="PRO_5045173244" description="Lipoprotein" evidence="1">
    <location>
        <begin position="18"/>
        <end position="205"/>
    </location>
</feature>
<protein>
    <recommendedName>
        <fullName evidence="4">Lipoprotein</fullName>
    </recommendedName>
</protein>
<feature type="signal peptide" evidence="1">
    <location>
        <begin position="1"/>
        <end position="17"/>
    </location>
</feature>